<dbReference type="Proteomes" id="UP001595462">
    <property type="component" value="Unassembled WGS sequence"/>
</dbReference>
<gene>
    <name evidence="3" type="ORF">ACFOSU_10485</name>
</gene>
<keyword evidence="2" id="KW-0732">Signal</keyword>
<dbReference type="PANTHER" id="PTHR45011">
    <property type="entry name" value="DAP3-BINDING CELL DEATH ENHANCER 1"/>
    <property type="match status" value="1"/>
</dbReference>
<dbReference type="InterPro" id="IPR052748">
    <property type="entry name" value="ISR_Activator"/>
</dbReference>
<dbReference type="EMBL" id="JBHRSS010000004">
    <property type="protein sequence ID" value="MFC3104314.1"/>
    <property type="molecule type" value="Genomic_DNA"/>
</dbReference>
<dbReference type="SUPFAM" id="SSF81901">
    <property type="entry name" value="HCP-like"/>
    <property type="match status" value="1"/>
</dbReference>
<dbReference type="SMART" id="SM00671">
    <property type="entry name" value="SEL1"/>
    <property type="match status" value="6"/>
</dbReference>
<evidence type="ECO:0000313" key="3">
    <source>
        <dbReference type="EMBL" id="MFC3104314.1"/>
    </source>
</evidence>
<dbReference type="InterPro" id="IPR011990">
    <property type="entry name" value="TPR-like_helical_dom_sf"/>
</dbReference>
<feature type="region of interest" description="Disordered" evidence="1">
    <location>
        <begin position="303"/>
        <end position="342"/>
    </location>
</feature>
<evidence type="ECO:0000256" key="2">
    <source>
        <dbReference type="SAM" id="SignalP"/>
    </source>
</evidence>
<organism evidence="3 4">
    <name type="scientific">Salinisphaera aquimarina</name>
    <dbReference type="NCBI Taxonomy" id="2094031"/>
    <lineage>
        <taxon>Bacteria</taxon>
        <taxon>Pseudomonadati</taxon>
        <taxon>Pseudomonadota</taxon>
        <taxon>Gammaproteobacteria</taxon>
        <taxon>Salinisphaerales</taxon>
        <taxon>Salinisphaeraceae</taxon>
        <taxon>Salinisphaera</taxon>
    </lineage>
</organism>
<accession>A0ABV7ENL3</accession>
<dbReference type="Gene3D" id="1.25.40.10">
    <property type="entry name" value="Tetratricopeptide repeat domain"/>
    <property type="match status" value="2"/>
</dbReference>
<dbReference type="Pfam" id="PF08238">
    <property type="entry name" value="Sel1"/>
    <property type="match status" value="6"/>
</dbReference>
<proteinExistence type="predicted"/>
<sequence>MSRHDIRKLTGLALICAVLLSACSADQSPDITVENEAVRTRILKTYERAQAGEAEAQNSIGKAYAIGDGLRKDEDKAREWFQRAAEQGHPVAQYNMYLLLTQGVDVSEKDAEQASKWLHAAADRELVLAQFRLAELYRKGEANEPRDLARAATLYESSAAQGYAPAQYNIGRLYEDGRGVTKNEATAFLWFIRAARQGVVDAQIKVGTKYASGSGVAADDEKAFRWLERAAFRNSPIAQYNLSALYALGKGVEKNLVKAYAWSELAASQGVPAAIKNREAFPKVLGPEQLEQAKTLSKQLAAQIAPAQTHGHRENSYFDNGSSDPISGLEAFESRSQAGDAN</sequence>
<feature type="chain" id="PRO_5046044768" evidence="2">
    <location>
        <begin position="25"/>
        <end position="342"/>
    </location>
</feature>
<comment type="caution">
    <text evidence="3">The sequence shown here is derived from an EMBL/GenBank/DDBJ whole genome shotgun (WGS) entry which is preliminary data.</text>
</comment>
<protein>
    <submittedName>
        <fullName evidence="3">Tetratricopeptide repeat protein</fullName>
    </submittedName>
</protein>
<evidence type="ECO:0000256" key="1">
    <source>
        <dbReference type="SAM" id="MobiDB-lite"/>
    </source>
</evidence>
<dbReference type="RefSeq" id="WP_380689303.1">
    <property type="nucleotide sequence ID" value="NZ_JBHRSS010000004.1"/>
</dbReference>
<feature type="signal peptide" evidence="2">
    <location>
        <begin position="1"/>
        <end position="24"/>
    </location>
</feature>
<reference evidence="4" key="1">
    <citation type="journal article" date="2019" name="Int. J. Syst. Evol. Microbiol.">
        <title>The Global Catalogue of Microorganisms (GCM) 10K type strain sequencing project: providing services to taxonomists for standard genome sequencing and annotation.</title>
        <authorList>
            <consortium name="The Broad Institute Genomics Platform"/>
            <consortium name="The Broad Institute Genome Sequencing Center for Infectious Disease"/>
            <person name="Wu L."/>
            <person name="Ma J."/>
        </authorList>
    </citation>
    <scope>NUCLEOTIDE SEQUENCE [LARGE SCALE GENOMIC DNA]</scope>
    <source>
        <strain evidence="4">KCTC 52640</strain>
    </source>
</reference>
<evidence type="ECO:0000313" key="4">
    <source>
        <dbReference type="Proteomes" id="UP001595462"/>
    </source>
</evidence>
<dbReference type="InterPro" id="IPR006597">
    <property type="entry name" value="Sel1-like"/>
</dbReference>
<dbReference type="PANTHER" id="PTHR45011:SF1">
    <property type="entry name" value="DAP3-BINDING CELL DEATH ENHANCER 1"/>
    <property type="match status" value="1"/>
</dbReference>
<keyword evidence="4" id="KW-1185">Reference proteome</keyword>
<dbReference type="PROSITE" id="PS51257">
    <property type="entry name" value="PROKAR_LIPOPROTEIN"/>
    <property type="match status" value="1"/>
</dbReference>
<name>A0ABV7ENL3_9GAMM</name>